<keyword evidence="7 8" id="KW-0472">Membrane</keyword>
<reference evidence="10 11" key="2">
    <citation type="submission" date="2018-06" db="EMBL/GenBank/DDBJ databases">
        <title>Metagenomic assembly of (sub)arctic Cyanobacteria and their associated microbiome from non-axenic cultures.</title>
        <authorList>
            <person name="Baurain D."/>
        </authorList>
    </citation>
    <scope>NUCLEOTIDE SEQUENCE [LARGE SCALE GENOMIC DNA]</scope>
    <source>
        <strain evidence="10">ULC041bin1</strain>
    </source>
</reference>
<accession>A0A2W4YEK5</accession>
<evidence type="ECO:0000313" key="10">
    <source>
        <dbReference type="EMBL" id="PZO41548.1"/>
    </source>
</evidence>
<dbReference type="EMBL" id="QBMN01000063">
    <property type="protein sequence ID" value="PZO41548.1"/>
    <property type="molecule type" value="Genomic_DNA"/>
</dbReference>
<organism evidence="10 11">
    <name type="scientific">Shackletoniella antarctica</name>
    <dbReference type="NCBI Taxonomy" id="268115"/>
    <lineage>
        <taxon>Bacteria</taxon>
        <taxon>Bacillati</taxon>
        <taxon>Cyanobacteriota</taxon>
        <taxon>Cyanophyceae</taxon>
        <taxon>Oculatellales</taxon>
        <taxon>Oculatellaceae</taxon>
        <taxon>Shackletoniella</taxon>
    </lineage>
</organism>
<gene>
    <name evidence="10" type="ORF">DCF17_10560</name>
</gene>
<dbReference type="InterPro" id="IPR038731">
    <property type="entry name" value="RgtA/B/C-like"/>
</dbReference>
<protein>
    <recommendedName>
        <fullName evidence="9">Glycosyltransferase RgtA/B/C/D-like domain-containing protein</fullName>
    </recommendedName>
</protein>
<proteinExistence type="predicted"/>
<dbReference type="AlphaFoldDB" id="A0A2W4YEK5"/>
<feature type="transmembrane region" description="Helical" evidence="8">
    <location>
        <begin position="385"/>
        <end position="405"/>
    </location>
</feature>
<evidence type="ECO:0000256" key="1">
    <source>
        <dbReference type="ARBA" id="ARBA00004651"/>
    </source>
</evidence>
<feature type="transmembrane region" description="Helical" evidence="8">
    <location>
        <begin position="166"/>
        <end position="184"/>
    </location>
</feature>
<evidence type="ECO:0000256" key="5">
    <source>
        <dbReference type="ARBA" id="ARBA00022692"/>
    </source>
</evidence>
<evidence type="ECO:0000256" key="2">
    <source>
        <dbReference type="ARBA" id="ARBA00022475"/>
    </source>
</evidence>
<feature type="domain" description="Glycosyltransferase RgtA/B/C/D-like" evidence="9">
    <location>
        <begin position="91"/>
        <end position="248"/>
    </location>
</feature>
<feature type="transmembrane region" description="Helical" evidence="8">
    <location>
        <begin position="6"/>
        <end position="25"/>
    </location>
</feature>
<feature type="transmembrane region" description="Helical" evidence="8">
    <location>
        <begin position="142"/>
        <end position="159"/>
    </location>
</feature>
<dbReference type="InterPro" id="IPR050297">
    <property type="entry name" value="LipidA_mod_glycosyltrf_83"/>
</dbReference>
<dbReference type="GO" id="GO:0016763">
    <property type="term" value="F:pentosyltransferase activity"/>
    <property type="evidence" value="ECO:0007669"/>
    <property type="project" value="TreeGrafter"/>
</dbReference>
<dbReference type="Proteomes" id="UP000249081">
    <property type="component" value="Unassembled WGS sequence"/>
</dbReference>
<comment type="subcellular location">
    <subcellularLocation>
        <location evidence="1">Cell membrane</location>
        <topology evidence="1">Multi-pass membrane protein</topology>
    </subcellularLocation>
</comment>
<feature type="transmembrane region" description="Helical" evidence="8">
    <location>
        <begin position="230"/>
        <end position="252"/>
    </location>
</feature>
<keyword evidence="3" id="KW-0328">Glycosyltransferase</keyword>
<feature type="transmembrane region" description="Helical" evidence="8">
    <location>
        <begin position="112"/>
        <end position="130"/>
    </location>
</feature>
<evidence type="ECO:0000256" key="3">
    <source>
        <dbReference type="ARBA" id="ARBA00022676"/>
    </source>
</evidence>
<reference evidence="11" key="1">
    <citation type="submission" date="2018-04" db="EMBL/GenBank/DDBJ databases">
        <authorList>
            <person name="Cornet L."/>
        </authorList>
    </citation>
    <scope>NUCLEOTIDE SEQUENCE [LARGE SCALE GENOMIC DNA]</scope>
</reference>
<evidence type="ECO:0000256" key="4">
    <source>
        <dbReference type="ARBA" id="ARBA00022679"/>
    </source>
</evidence>
<dbReference type="Pfam" id="PF13231">
    <property type="entry name" value="PMT_2"/>
    <property type="match status" value="1"/>
</dbReference>
<evidence type="ECO:0000256" key="7">
    <source>
        <dbReference type="ARBA" id="ARBA00023136"/>
    </source>
</evidence>
<keyword evidence="2" id="KW-1003">Cell membrane</keyword>
<name>A0A2W4YEK5_9CYAN</name>
<feature type="transmembrane region" description="Helical" evidence="8">
    <location>
        <begin position="190"/>
        <end position="223"/>
    </location>
</feature>
<feature type="transmembrane region" description="Helical" evidence="8">
    <location>
        <begin position="356"/>
        <end position="373"/>
    </location>
</feature>
<feature type="transmembrane region" description="Helical" evidence="8">
    <location>
        <begin position="324"/>
        <end position="344"/>
    </location>
</feature>
<keyword evidence="5 8" id="KW-0812">Transmembrane</keyword>
<keyword evidence="4" id="KW-0808">Transferase</keyword>
<evidence type="ECO:0000313" key="11">
    <source>
        <dbReference type="Proteomes" id="UP000249081"/>
    </source>
</evidence>
<evidence type="ECO:0000256" key="8">
    <source>
        <dbReference type="SAM" id="Phobius"/>
    </source>
</evidence>
<dbReference type="GO" id="GO:0009103">
    <property type="term" value="P:lipopolysaccharide biosynthetic process"/>
    <property type="evidence" value="ECO:0007669"/>
    <property type="project" value="UniProtKB-ARBA"/>
</dbReference>
<keyword evidence="6 8" id="KW-1133">Transmembrane helix</keyword>
<sequence length="523" mass="56818">MSHSEVWVKRVAIAIIAIGLVLRFAHLDRKVYWHDEVFTSLRVAGYMGPLVSAAVVDRPTLTAADLLQYQQLPPAPSLADTWATLADHPEHPPLYYLLAHGWARLFGATVGGYRAIAAVFGAIALVAMFWLGRQLFPLHPPVAWLATALMAVSPVQIIYSQEAREYSLWAVGLLLAHGALVRAVRLNQPLAWLAYGLALGLSWYGSLMTGLLGLSHLALILLTQRQRRPWLGFGLAHSLGLGLFIPWIWIIVRRWERLKTVTAWTDDPQPLDFLAQLWGLHYSATVVDFNLPLDHPFTVVGPTLVLGLVVVSLVHIGRHYPRSTAVFLGCGLLVPPLVLIGGDIVRTGQISTNTRYFFPSLLLVPLAIAALVAQGLAAPRRAARLAGATLLALLITLGLSSGIAYSRAPVWWNKGFSSSNYAIAAYLNQMPAPVVIVEAGSIALGEAISLSHNLNPDTVVWLLPEQTLPSEANLQALLQAQPQATIFMVNPTGELAGIAPPGWQTEVDKAVPAYLVQLKPPSQ</sequence>
<feature type="transmembrane region" description="Helical" evidence="8">
    <location>
        <begin position="297"/>
        <end position="317"/>
    </location>
</feature>
<evidence type="ECO:0000256" key="6">
    <source>
        <dbReference type="ARBA" id="ARBA00022989"/>
    </source>
</evidence>
<comment type="caution">
    <text evidence="10">The sequence shown here is derived from an EMBL/GenBank/DDBJ whole genome shotgun (WGS) entry which is preliminary data.</text>
</comment>
<dbReference type="PANTHER" id="PTHR33908">
    <property type="entry name" value="MANNOSYLTRANSFERASE YKCB-RELATED"/>
    <property type="match status" value="1"/>
</dbReference>
<dbReference type="PANTHER" id="PTHR33908:SF11">
    <property type="entry name" value="MEMBRANE PROTEIN"/>
    <property type="match status" value="1"/>
</dbReference>
<dbReference type="GO" id="GO:0005886">
    <property type="term" value="C:plasma membrane"/>
    <property type="evidence" value="ECO:0007669"/>
    <property type="project" value="UniProtKB-SubCell"/>
</dbReference>
<evidence type="ECO:0000259" key="9">
    <source>
        <dbReference type="Pfam" id="PF13231"/>
    </source>
</evidence>